<evidence type="ECO:0000313" key="5">
    <source>
        <dbReference type="Proteomes" id="UP000199470"/>
    </source>
</evidence>
<dbReference type="Pfam" id="PF14346">
    <property type="entry name" value="DUF4398"/>
    <property type="match status" value="1"/>
</dbReference>
<evidence type="ECO:0000256" key="2">
    <source>
        <dbReference type="SAM" id="SignalP"/>
    </source>
</evidence>
<feature type="coiled-coil region" evidence="1">
    <location>
        <begin position="115"/>
        <end position="149"/>
    </location>
</feature>
<evidence type="ECO:0000256" key="1">
    <source>
        <dbReference type="SAM" id="Coils"/>
    </source>
</evidence>
<keyword evidence="1" id="KW-0175">Coiled coil</keyword>
<keyword evidence="2" id="KW-0732">Signal</keyword>
<feature type="signal peptide" evidence="2">
    <location>
        <begin position="1"/>
        <end position="47"/>
    </location>
</feature>
<dbReference type="AlphaFoldDB" id="A0A1I4NFP5"/>
<dbReference type="OrthoDB" id="8778774at2"/>
<dbReference type="STRING" id="758825.SAMN02982985_02922"/>
<dbReference type="EMBL" id="FOTW01000013">
    <property type="protein sequence ID" value="SFM14206.1"/>
    <property type="molecule type" value="Genomic_DNA"/>
</dbReference>
<keyword evidence="5" id="KW-1185">Reference proteome</keyword>
<protein>
    <recommendedName>
        <fullName evidence="3">DUF4398 domain-containing protein</fullName>
    </recommendedName>
</protein>
<dbReference type="Proteomes" id="UP000199470">
    <property type="component" value="Unassembled WGS sequence"/>
</dbReference>
<proteinExistence type="predicted"/>
<gene>
    <name evidence="4" type="ORF">SAMN02982985_02922</name>
</gene>
<dbReference type="InterPro" id="IPR025511">
    <property type="entry name" value="DUF4398"/>
</dbReference>
<dbReference type="Gene3D" id="1.20.1270.390">
    <property type="match status" value="1"/>
</dbReference>
<evidence type="ECO:0000313" key="4">
    <source>
        <dbReference type="EMBL" id="SFM14206.1"/>
    </source>
</evidence>
<name>A0A1I4NFP5_9BURK</name>
<evidence type="ECO:0000259" key="3">
    <source>
        <dbReference type="Pfam" id="PF14346"/>
    </source>
</evidence>
<sequence>MSQPTIATNTATTTTATTITATTITRARPGAKLLCAIAAMLALGACASQKTPATADVAVSRAAVENATSAGAAELAPAEMQSARDKLMRANQALAAKDYGVARDLANQASVDAKLAQSKANSAKASNAADELQQSIRVLREELDRNSKVQQQ</sequence>
<feature type="domain" description="DUF4398" evidence="3">
    <location>
        <begin position="56"/>
        <end position="132"/>
    </location>
</feature>
<reference evidence="4 5" key="1">
    <citation type="submission" date="2016-10" db="EMBL/GenBank/DDBJ databases">
        <authorList>
            <person name="de Groot N.N."/>
        </authorList>
    </citation>
    <scope>NUCLEOTIDE SEQUENCE [LARGE SCALE GENOMIC DNA]</scope>
    <source>
        <strain evidence="4 5">ATCC 43154</strain>
    </source>
</reference>
<organism evidence="4 5">
    <name type="scientific">Rugamonas rubra</name>
    <dbReference type="NCBI Taxonomy" id="758825"/>
    <lineage>
        <taxon>Bacteria</taxon>
        <taxon>Pseudomonadati</taxon>
        <taxon>Pseudomonadota</taxon>
        <taxon>Betaproteobacteria</taxon>
        <taxon>Burkholderiales</taxon>
        <taxon>Oxalobacteraceae</taxon>
        <taxon>Telluria group</taxon>
        <taxon>Rugamonas</taxon>
    </lineage>
</organism>
<feature type="chain" id="PRO_5011607119" description="DUF4398 domain-containing protein" evidence="2">
    <location>
        <begin position="48"/>
        <end position="152"/>
    </location>
</feature>
<accession>A0A1I4NFP5</accession>